<organism evidence="1 2">
    <name type="scientific">Thermobifida halotolerans</name>
    <dbReference type="NCBI Taxonomy" id="483545"/>
    <lineage>
        <taxon>Bacteria</taxon>
        <taxon>Bacillati</taxon>
        <taxon>Actinomycetota</taxon>
        <taxon>Actinomycetes</taxon>
        <taxon>Streptosporangiales</taxon>
        <taxon>Nocardiopsidaceae</taxon>
        <taxon>Thermobifida</taxon>
    </lineage>
</organism>
<reference evidence="1" key="1">
    <citation type="submission" date="2020-10" db="EMBL/GenBank/DDBJ databases">
        <title>De novo genome project of the cellulose decomposer Thermobifida halotolerans type strain.</title>
        <authorList>
            <person name="Nagy I."/>
            <person name="Horvath B."/>
            <person name="Kukolya J."/>
            <person name="Nagy I."/>
            <person name="Orsini M."/>
        </authorList>
    </citation>
    <scope>NUCLEOTIDE SEQUENCE</scope>
    <source>
        <strain evidence="1">DSM 44931</strain>
    </source>
</reference>
<evidence type="ECO:0000313" key="1">
    <source>
        <dbReference type="EMBL" id="UOE18668.1"/>
    </source>
</evidence>
<dbReference type="InterPro" id="IPR048716">
    <property type="entry name" value="Phosphatase-like_N"/>
</dbReference>
<dbReference type="AlphaFoldDB" id="A0A399FYR1"/>
<dbReference type="NCBIfam" id="NF046112">
    <property type="entry name" value="MSMEG_6209_Nter"/>
    <property type="match status" value="1"/>
</dbReference>
<dbReference type="PANTHER" id="PTHR43428:SF1">
    <property type="entry name" value="ARSENATE REDUCTASE"/>
    <property type="match status" value="1"/>
</dbReference>
<evidence type="ECO:0000313" key="2">
    <source>
        <dbReference type="Proteomes" id="UP000265719"/>
    </source>
</evidence>
<dbReference type="KEGG" id="thao:NI17_017945"/>
<protein>
    <submittedName>
        <fullName evidence="1">Arsenate reductase ArsC</fullName>
    </submittedName>
</protein>
<gene>
    <name evidence="1" type="ORF">NI17_017945</name>
</gene>
<dbReference type="InterPro" id="IPR036196">
    <property type="entry name" value="Ptyr_pPase_sf"/>
</dbReference>
<dbReference type="Pfam" id="PF21234">
    <property type="entry name" value="Phosphatase-like_N"/>
    <property type="match status" value="1"/>
</dbReference>
<dbReference type="InterPro" id="IPR023485">
    <property type="entry name" value="Ptyr_pPase"/>
</dbReference>
<dbReference type="PANTHER" id="PTHR43428">
    <property type="entry name" value="ARSENATE REDUCTASE"/>
    <property type="match status" value="1"/>
</dbReference>
<dbReference type="Gene3D" id="3.40.50.2300">
    <property type="match status" value="1"/>
</dbReference>
<dbReference type="SMART" id="SM00226">
    <property type="entry name" value="LMWPc"/>
    <property type="match status" value="1"/>
</dbReference>
<sequence length="226" mass="24155">MRPDQPLPGLLSPQALLGRVSDRLAARFTGVFAAETVHRHVDEAYRALAVTASVAAYLPAITEKFAAEQLTAVAQARGLIPKERPEVLFVCDHNAGRSQLAAALLREHTGGRVGIRSAGSRPADSVDPNVREALREIGLDTADAFPKPLTDAVVQAADVVVTMGCGDACPVYPGKRYLDWNVSDPMGRPLDEVRAIRAAIEVRVVRLTAELTRADSAEGESGVRSQ</sequence>
<dbReference type="Pfam" id="PF01451">
    <property type="entry name" value="LMWPc"/>
    <property type="match status" value="1"/>
</dbReference>
<name>A0A399FYR1_9ACTN</name>
<dbReference type="EMBL" id="CP063196">
    <property type="protein sequence ID" value="UOE18668.1"/>
    <property type="molecule type" value="Genomic_DNA"/>
</dbReference>
<dbReference type="Gene3D" id="1.10.8.1060">
    <property type="entry name" value="Corynebacterium glutamicum thioredoxin-dependent arsenate reductase, N-terminal domain"/>
    <property type="match status" value="1"/>
</dbReference>
<dbReference type="SUPFAM" id="SSF52788">
    <property type="entry name" value="Phosphotyrosine protein phosphatases I"/>
    <property type="match status" value="1"/>
</dbReference>
<keyword evidence="2" id="KW-1185">Reference proteome</keyword>
<dbReference type="Proteomes" id="UP000265719">
    <property type="component" value="Chromosome"/>
</dbReference>
<dbReference type="OrthoDB" id="9799372at2"/>
<proteinExistence type="predicted"/>
<accession>A0A399FYR1</accession>
<dbReference type="RefSeq" id="WP_068687980.1">
    <property type="nucleotide sequence ID" value="NZ_CP063196.1"/>
</dbReference>